<dbReference type="InterPro" id="IPR054462">
    <property type="entry name" value="TraI_M"/>
</dbReference>
<feature type="domain" description="MobA/VirD2-like nuclease" evidence="2">
    <location>
        <begin position="21"/>
        <end position="156"/>
    </location>
</feature>
<dbReference type="EMBL" id="FLUQ01000001">
    <property type="protein sequence ID" value="SBW01082.1"/>
    <property type="molecule type" value="Genomic_DNA"/>
</dbReference>
<dbReference type="Pfam" id="PF03432">
    <property type="entry name" value="Relaxase"/>
    <property type="match status" value="1"/>
</dbReference>
<proteinExistence type="predicted"/>
<evidence type="ECO:0000259" key="3">
    <source>
        <dbReference type="Pfam" id="PF22863"/>
    </source>
</evidence>
<dbReference type="AlphaFoldDB" id="A0A212JNV2"/>
<dbReference type="Pfam" id="PF22863">
    <property type="entry name" value="TraI_middle"/>
    <property type="match status" value="1"/>
</dbReference>
<reference evidence="4" key="1">
    <citation type="submission" date="2016-04" db="EMBL/GenBank/DDBJ databases">
        <authorList>
            <person name="Evans L.H."/>
            <person name="Alamgir A."/>
            <person name="Owens N."/>
            <person name="Weber N.D."/>
            <person name="Virtaneva K."/>
            <person name="Barbian K."/>
            <person name="Babar A."/>
            <person name="Rosenke K."/>
        </authorList>
    </citation>
    <scope>NUCLEOTIDE SEQUENCE</scope>
    <source>
        <strain evidence="4">86</strain>
    </source>
</reference>
<feature type="region of interest" description="Disordered" evidence="1">
    <location>
        <begin position="403"/>
        <end position="424"/>
    </location>
</feature>
<dbReference type="NCBIfam" id="NF041893">
    <property type="entry name" value="TraI_MobP_relax"/>
    <property type="match status" value="1"/>
</dbReference>
<organism evidence="4">
    <name type="scientific">uncultured delta proteobacterium</name>
    <dbReference type="NCBI Taxonomy" id="34034"/>
    <lineage>
        <taxon>Bacteria</taxon>
        <taxon>Deltaproteobacteria</taxon>
        <taxon>environmental samples</taxon>
    </lineage>
</organism>
<evidence type="ECO:0000313" key="4">
    <source>
        <dbReference type="EMBL" id="SBW01082.1"/>
    </source>
</evidence>
<gene>
    <name evidence="4" type="ORF">KL86DPRO_11895</name>
</gene>
<protein>
    <submittedName>
        <fullName evidence="4">Relaxase/mobilization nuclease family protein</fullName>
    </submittedName>
</protein>
<evidence type="ECO:0000259" key="2">
    <source>
        <dbReference type="Pfam" id="PF03432"/>
    </source>
</evidence>
<feature type="domain" description="TraI-like middle" evidence="3">
    <location>
        <begin position="172"/>
        <end position="263"/>
    </location>
</feature>
<dbReference type="InterPro" id="IPR049751">
    <property type="entry name" value="TraI/MobA_relaxases"/>
</dbReference>
<dbReference type="InterPro" id="IPR005094">
    <property type="entry name" value="Endonuclease_MobA/VirD2"/>
</dbReference>
<sequence length="562" mass="63774">MISKKVGISPKNDNYARLAEYIADAGHEGEKSLLHWCAGCLGGDDYREGIAEAMDVQAMNTRTKQSKTYHLVISFRPDDEAKLTPEVFKAIEERFATALGYAEHQRHCGVHKNTANLHMHIAYNTIHPEKHTRHKEFRDYWIRDRVCRELEQEYGLVLDNGRAKDKQNSLGEKAALIEAHTGQQSFESYAKAHRDKIVPVLVAASDWETLHKGLSLYGMEIKPHGNGLVIADRHNQRHTVKASAVDRGLSLKKLVEKLGPYIPAQDLEKVTEQNRYQHAPLHRSPERGALYAEYQQGIEKRKTNLTSVKEQEDAVLAAIKEKWTAKRRELERLNIAKKNRRNLLQLARKREAEETARAKLPFQSPREAIRGEIPFTSWNGFLQYKAGQGNETALAILRSKWEAAEPEREPQTAKAKDWSQHGKEQLAANRAEIRAEYAAKEVAALENENVSVQGKKQLLAVLRMERLAAEEGNTGELAQIQGFSATVDRKGVVVFTLPGGGRILDSGRELFFSGNNTAARHVAVQYAQKKWGKNLHVEGNKIMRLEKKQEKEQTRKLQDMER</sequence>
<name>A0A212JNV2_9DELT</name>
<accession>A0A212JNV2</accession>
<evidence type="ECO:0000256" key="1">
    <source>
        <dbReference type="SAM" id="MobiDB-lite"/>
    </source>
</evidence>